<dbReference type="AlphaFoldDB" id="A0A7J6W8S4"/>
<reference evidence="2 3" key="1">
    <citation type="submission" date="2020-06" db="EMBL/GenBank/DDBJ databases">
        <title>Transcriptomic and genomic resources for Thalictrum thalictroides and T. hernandezii: Facilitating candidate gene discovery in an emerging model plant lineage.</title>
        <authorList>
            <person name="Arias T."/>
            <person name="Riano-Pachon D.M."/>
            <person name="Di Stilio V.S."/>
        </authorList>
    </citation>
    <scope>NUCLEOTIDE SEQUENCE [LARGE SCALE GENOMIC DNA]</scope>
    <source>
        <strain evidence="3">cv. WT478/WT964</strain>
        <tissue evidence="2">Leaves</tissue>
    </source>
</reference>
<dbReference type="OrthoDB" id="10069473at2759"/>
<keyword evidence="3" id="KW-1185">Reference proteome</keyword>
<sequence>MSQRLLNLKTGQFAEHRLKEPNTFSDMPSSLAPETTSHSREKEQSAPVMYTQRGSSTNSSYIEDDTRKSAAVVVAAKLAASTSSVQMLTYVLSSRASVGVIGNQSTEFSGEYPSDKKPKLENG</sequence>
<feature type="compositionally biased region" description="Polar residues" evidence="1">
    <location>
        <begin position="22"/>
        <end position="36"/>
    </location>
</feature>
<organism evidence="2 3">
    <name type="scientific">Thalictrum thalictroides</name>
    <name type="common">Rue-anemone</name>
    <name type="synonym">Anemone thalictroides</name>
    <dbReference type="NCBI Taxonomy" id="46969"/>
    <lineage>
        <taxon>Eukaryota</taxon>
        <taxon>Viridiplantae</taxon>
        <taxon>Streptophyta</taxon>
        <taxon>Embryophyta</taxon>
        <taxon>Tracheophyta</taxon>
        <taxon>Spermatophyta</taxon>
        <taxon>Magnoliopsida</taxon>
        <taxon>Ranunculales</taxon>
        <taxon>Ranunculaceae</taxon>
        <taxon>Thalictroideae</taxon>
        <taxon>Thalictrum</taxon>
    </lineage>
</organism>
<evidence type="ECO:0000313" key="2">
    <source>
        <dbReference type="EMBL" id="KAF5193228.1"/>
    </source>
</evidence>
<feature type="region of interest" description="Disordered" evidence="1">
    <location>
        <begin position="1"/>
        <end position="64"/>
    </location>
</feature>
<feature type="region of interest" description="Disordered" evidence="1">
    <location>
        <begin position="104"/>
        <end position="123"/>
    </location>
</feature>
<protein>
    <submittedName>
        <fullName evidence="2">Uncharacterized protein</fullName>
    </submittedName>
</protein>
<name>A0A7J6W8S4_THATH</name>
<feature type="compositionally biased region" description="Basic and acidic residues" evidence="1">
    <location>
        <begin position="113"/>
        <end position="123"/>
    </location>
</feature>
<evidence type="ECO:0000256" key="1">
    <source>
        <dbReference type="SAM" id="MobiDB-lite"/>
    </source>
</evidence>
<dbReference type="Proteomes" id="UP000554482">
    <property type="component" value="Unassembled WGS sequence"/>
</dbReference>
<accession>A0A7J6W8S4</accession>
<proteinExistence type="predicted"/>
<evidence type="ECO:0000313" key="3">
    <source>
        <dbReference type="Proteomes" id="UP000554482"/>
    </source>
</evidence>
<feature type="compositionally biased region" description="Polar residues" evidence="1">
    <location>
        <begin position="52"/>
        <end position="61"/>
    </location>
</feature>
<dbReference type="EMBL" id="JABWDY010020347">
    <property type="protein sequence ID" value="KAF5193228.1"/>
    <property type="molecule type" value="Genomic_DNA"/>
</dbReference>
<comment type="caution">
    <text evidence="2">The sequence shown here is derived from an EMBL/GenBank/DDBJ whole genome shotgun (WGS) entry which is preliminary data.</text>
</comment>
<gene>
    <name evidence="2" type="ORF">FRX31_017180</name>
</gene>